<organism evidence="1 2">
    <name type="scientific">Merluccius polli</name>
    <name type="common">Benguela hake</name>
    <name type="synonym">Merluccius cadenati</name>
    <dbReference type="NCBI Taxonomy" id="89951"/>
    <lineage>
        <taxon>Eukaryota</taxon>
        <taxon>Metazoa</taxon>
        <taxon>Chordata</taxon>
        <taxon>Craniata</taxon>
        <taxon>Vertebrata</taxon>
        <taxon>Euteleostomi</taxon>
        <taxon>Actinopterygii</taxon>
        <taxon>Neopterygii</taxon>
        <taxon>Teleostei</taxon>
        <taxon>Neoteleostei</taxon>
        <taxon>Acanthomorphata</taxon>
        <taxon>Zeiogadaria</taxon>
        <taxon>Gadariae</taxon>
        <taxon>Gadiformes</taxon>
        <taxon>Gadoidei</taxon>
        <taxon>Merlucciidae</taxon>
        <taxon>Merluccius</taxon>
    </lineage>
</organism>
<dbReference type="SUPFAM" id="SSF52058">
    <property type="entry name" value="L domain-like"/>
    <property type="match status" value="1"/>
</dbReference>
<dbReference type="AlphaFoldDB" id="A0AA47M560"/>
<sequence>MRSVVAMLSGTGLVCRTQAELLYCHYQHRPLLKEPLCRPRDLPSSAEYVDLSLTIFVCLRSGDFENTTRLRFLNLSWNGLEKIDQLDTLTGGHDLSHNSLQNLSHQLYLFNRGISGD</sequence>
<protein>
    <submittedName>
        <fullName evidence="1">Leucine-rich repeat-containing protein 17</fullName>
    </submittedName>
</protein>
<keyword evidence="2" id="KW-1185">Reference proteome</keyword>
<dbReference type="PROSITE" id="PS51450">
    <property type="entry name" value="LRR"/>
    <property type="match status" value="1"/>
</dbReference>
<dbReference type="EMBL" id="JAOPHQ010005888">
    <property type="protein sequence ID" value="KAK0133727.1"/>
    <property type="molecule type" value="Genomic_DNA"/>
</dbReference>
<gene>
    <name evidence="1" type="primary">Lrrc17_0</name>
    <name evidence="1" type="ORF">N1851_030742</name>
</gene>
<evidence type="ECO:0000313" key="1">
    <source>
        <dbReference type="EMBL" id="KAK0133727.1"/>
    </source>
</evidence>
<reference evidence="1" key="1">
    <citation type="journal article" date="2023" name="Front. Mar. Sci.">
        <title>A new Merluccius polli reference genome to investigate the effects of global change in West African waters.</title>
        <authorList>
            <person name="Mateo J.L."/>
            <person name="Blanco-Fernandez C."/>
            <person name="Garcia-Vazquez E."/>
            <person name="Machado-Schiaffino G."/>
        </authorList>
    </citation>
    <scope>NUCLEOTIDE SEQUENCE</scope>
    <source>
        <strain evidence="1">C29</strain>
        <tissue evidence="1">Fin</tissue>
    </source>
</reference>
<evidence type="ECO:0000313" key="2">
    <source>
        <dbReference type="Proteomes" id="UP001174136"/>
    </source>
</evidence>
<dbReference type="InterPro" id="IPR001611">
    <property type="entry name" value="Leu-rich_rpt"/>
</dbReference>
<dbReference type="Gene3D" id="3.80.10.10">
    <property type="entry name" value="Ribonuclease Inhibitor"/>
    <property type="match status" value="1"/>
</dbReference>
<dbReference type="Proteomes" id="UP001174136">
    <property type="component" value="Unassembled WGS sequence"/>
</dbReference>
<accession>A0AA47M560</accession>
<comment type="caution">
    <text evidence="1">The sequence shown here is derived from an EMBL/GenBank/DDBJ whole genome shotgun (WGS) entry which is preliminary data.</text>
</comment>
<dbReference type="InterPro" id="IPR032675">
    <property type="entry name" value="LRR_dom_sf"/>
</dbReference>
<name>A0AA47M560_MERPO</name>
<proteinExistence type="predicted"/>